<evidence type="ECO:0000256" key="6">
    <source>
        <dbReference type="ARBA" id="ARBA00023242"/>
    </source>
</evidence>
<dbReference type="CDD" id="cd12235">
    <property type="entry name" value="RRM_PPIL4"/>
    <property type="match status" value="1"/>
</dbReference>
<keyword evidence="3 7" id="KW-0694">RNA-binding</keyword>
<dbReference type="SUPFAM" id="SSF54928">
    <property type="entry name" value="RNA-binding domain, RBD"/>
    <property type="match status" value="1"/>
</dbReference>
<dbReference type="EMBL" id="BRXY01000023">
    <property type="protein sequence ID" value="GMH53992.1"/>
    <property type="molecule type" value="Genomic_DNA"/>
</dbReference>
<feature type="compositionally biased region" description="Gly residues" evidence="9">
    <location>
        <begin position="366"/>
        <end position="396"/>
    </location>
</feature>
<evidence type="ECO:0000256" key="7">
    <source>
        <dbReference type="PROSITE-ProRule" id="PRU00176"/>
    </source>
</evidence>
<protein>
    <recommendedName>
        <fullName evidence="8">Peptidyl-prolyl cis-trans isomerase</fullName>
        <shortName evidence="8">PPIase</shortName>
        <ecNumber evidence="8">5.2.1.8</ecNumber>
    </recommendedName>
</protein>
<dbReference type="AlphaFoldDB" id="A0A9W6ZMJ0"/>
<dbReference type="InterPro" id="IPR002130">
    <property type="entry name" value="Cyclophilin-type_PPIase_dom"/>
</dbReference>
<dbReference type="GO" id="GO:0005634">
    <property type="term" value="C:nucleus"/>
    <property type="evidence" value="ECO:0007669"/>
    <property type="project" value="UniProtKB-SubCell"/>
</dbReference>
<dbReference type="GO" id="GO:0003755">
    <property type="term" value="F:peptidyl-prolyl cis-trans isomerase activity"/>
    <property type="evidence" value="ECO:0007669"/>
    <property type="project" value="UniProtKB-UniRule"/>
</dbReference>
<evidence type="ECO:0000256" key="2">
    <source>
        <dbReference type="ARBA" id="ARBA00004123"/>
    </source>
</evidence>
<dbReference type="Pfam" id="PF00160">
    <property type="entry name" value="Pro_isomerase"/>
    <property type="match status" value="1"/>
</dbReference>
<feature type="domain" description="PPIase cyclophilin-type" evidence="10">
    <location>
        <begin position="6"/>
        <end position="178"/>
    </location>
</feature>
<keyword evidence="13" id="KW-1185">Reference proteome</keyword>
<dbReference type="PROSITE" id="PS50102">
    <property type="entry name" value="RRM"/>
    <property type="match status" value="1"/>
</dbReference>
<dbReference type="Gene3D" id="2.40.100.10">
    <property type="entry name" value="Cyclophilin-like"/>
    <property type="match status" value="1"/>
</dbReference>
<dbReference type="Gene3D" id="3.30.70.330">
    <property type="match status" value="1"/>
</dbReference>
<dbReference type="Proteomes" id="UP001165085">
    <property type="component" value="Unassembled WGS sequence"/>
</dbReference>
<organism evidence="12 13">
    <name type="scientific">Triparma strigata</name>
    <dbReference type="NCBI Taxonomy" id="1606541"/>
    <lineage>
        <taxon>Eukaryota</taxon>
        <taxon>Sar</taxon>
        <taxon>Stramenopiles</taxon>
        <taxon>Ochrophyta</taxon>
        <taxon>Bolidophyceae</taxon>
        <taxon>Parmales</taxon>
        <taxon>Triparmaceae</taxon>
        <taxon>Triparma</taxon>
    </lineage>
</organism>
<dbReference type="EC" id="5.2.1.8" evidence="8"/>
<feature type="compositionally biased region" description="Basic residues" evidence="9">
    <location>
        <begin position="442"/>
        <end position="469"/>
    </location>
</feature>
<keyword evidence="5 8" id="KW-0413">Isomerase</keyword>
<dbReference type="InterPro" id="IPR035542">
    <property type="entry name" value="CRIP"/>
</dbReference>
<keyword evidence="4 8" id="KW-0697">Rotamase</keyword>
<comment type="caution">
    <text evidence="12">The sequence shown here is derived from an EMBL/GenBank/DDBJ whole genome shotgun (WGS) entry which is preliminary data.</text>
</comment>
<comment type="similarity">
    <text evidence="8">Belongs to the cyclophilin-type PPIase family. PPIL4 subfamily.</text>
</comment>
<dbReference type="PANTHER" id="PTHR45843">
    <property type="entry name" value="PEPTIDYL-PROLYL CIS-TRANS ISOMERASE-LIKE 4"/>
    <property type="match status" value="1"/>
</dbReference>
<keyword evidence="6 8" id="KW-0539">Nucleus</keyword>
<dbReference type="InterPro" id="IPR000504">
    <property type="entry name" value="RRM_dom"/>
</dbReference>
<sequence>MSVLIETSLGYLTLDLSTSTSPLFSLNFLKLCKLRYYDKSLFFNLIKDRFIQTGDPTGTGSGGQSVYGLLTSKSSHRFIKDERVKLNDEQLKCKGICFTTPIINSNGQAIDNATGSQFCVTTNGGEGLGLHEYGSENLYNVFGRIVEDQDGVLEKINECYVDEGGRPYADVRIESTTVLYDPWEGGGLDEFQGMYEKKLEEVMRENGGSENDTPNIDRPREERLEIRISVNDDIEASDGLTSEQKAEALEVSKAKSRAVVLEMLGDLKSADDKPPENVLFVCKLNGVTNDDDLELIFSRFDPQCSAEIMRDRETGDSLNYGFVAFQTKEQAQEAFFKMNNALVDDRRIKVDFSQSVKGLWKSRRNPGGGGRGGGGGGGRGGGRGGGGGGRGGGPLRLGGYKPKAEPVFRPPEGSDAAKEREKKRARSESESSSSSSSSEERKKKKKKKSKKEKKSKKHKKHKKEKKEKKSKKESED</sequence>
<dbReference type="PANTHER" id="PTHR45843:SF1">
    <property type="entry name" value="PEPTIDYL-PROLYL CIS-TRANS ISOMERASE-LIKE 4"/>
    <property type="match status" value="1"/>
</dbReference>
<evidence type="ECO:0000259" key="10">
    <source>
        <dbReference type="PROSITE" id="PS50072"/>
    </source>
</evidence>
<evidence type="ECO:0000256" key="5">
    <source>
        <dbReference type="ARBA" id="ARBA00023235"/>
    </source>
</evidence>
<accession>A0A9W6ZMJ0</accession>
<reference evidence="13" key="1">
    <citation type="journal article" date="2023" name="Commun. Biol.">
        <title>Genome analysis of Parmales, the sister group of diatoms, reveals the evolutionary specialization of diatoms from phago-mixotrophs to photoautotrophs.</title>
        <authorList>
            <person name="Ban H."/>
            <person name="Sato S."/>
            <person name="Yoshikawa S."/>
            <person name="Yamada K."/>
            <person name="Nakamura Y."/>
            <person name="Ichinomiya M."/>
            <person name="Sato N."/>
            <person name="Blanc-Mathieu R."/>
            <person name="Endo H."/>
            <person name="Kuwata A."/>
            <person name="Ogata H."/>
        </authorList>
    </citation>
    <scope>NUCLEOTIDE SEQUENCE [LARGE SCALE GENOMIC DNA]</scope>
    <source>
        <strain evidence="13">NIES 3701</strain>
    </source>
</reference>
<name>A0A9W6ZMJ0_9STRA</name>
<dbReference type="InterPro" id="IPR012677">
    <property type="entry name" value="Nucleotide-bd_a/b_plait_sf"/>
</dbReference>
<evidence type="ECO:0000256" key="9">
    <source>
        <dbReference type="SAM" id="MobiDB-lite"/>
    </source>
</evidence>
<evidence type="ECO:0000256" key="8">
    <source>
        <dbReference type="RuleBase" id="RU365081"/>
    </source>
</evidence>
<dbReference type="GO" id="GO:0003723">
    <property type="term" value="F:RNA binding"/>
    <property type="evidence" value="ECO:0007669"/>
    <property type="project" value="UniProtKB-UniRule"/>
</dbReference>
<dbReference type="PROSITE" id="PS50072">
    <property type="entry name" value="CSA_PPIASE_2"/>
    <property type="match status" value="1"/>
</dbReference>
<dbReference type="Pfam" id="PF00076">
    <property type="entry name" value="RRM_1"/>
    <property type="match status" value="1"/>
</dbReference>
<dbReference type="InterPro" id="IPR029000">
    <property type="entry name" value="Cyclophilin-like_dom_sf"/>
</dbReference>
<dbReference type="OrthoDB" id="2083at2759"/>
<evidence type="ECO:0000256" key="3">
    <source>
        <dbReference type="ARBA" id="ARBA00022884"/>
    </source>
</evidence>
<comment type="function">
    <text evidence="8">PPIases accelerate the folding of proteins. It catalyzes the cis-trans isomerization of proline imidic peptide bonds in oligopeptides.</text>
</comment>
<comment type="subcellular location">
    <subcellularLocation>
        <location evidence="2 8">Nucleus</location>
    </subcellularLocation>
</comment>
<comment type="catalytic activity">
    <reaction evidence="1 8">
        <text>[protein]-peptidylproline (omega=180) = [protein]-peptidylproline (omega=0)</text>
        <dbReference type="Rhea" id="RHEA:16237"/>
        <dbReference type="Rhea" id="RHEA-COMP:10747"/>
        <dbReference type="Rhea" id="RHEA-COMP:10748"/>
        <dbReference type="ChEBI" id="CHEBI:83833"/>
        <dbReference type="ChEBI" id="CHEBI:83834"/>
        <dbReference type="EC" id="5.2.1.8"/>
    </reaction>
</comment>
<feature type="domain" description="RRM" evidence="11">
    <location>
        <begin position="277"/>
        <end position="355"/>
    </location>
</feature>
<evidence type="ECO:0000313" key="12">
    <source>
        <dbReference type="EMBL" id="GMH53992.1"/>
    </source>
</evidence>
<gene>
    <name evidence="12" type="ORF">TrST_g11914</name>
</gene>
<evidence type="ECO:0000256" key="4">
    <source>
        <dbReference type="ARBA" id="ARBA00023110"/>
    </source>
</evidence>
<evidence type="ECO:0000256" key="1">
    <source>
        <dbReference type="ARBA" id="ARBA00000971"/>
    </source>
</evidence>
<proteinExistence type="inferred from homology"/>
<dbReference type="SUPFAM" id="SSF50891">
    <property type="entry name" value="Cyclophilin-like"/>
    <property type="match status" value="1"/>
</dbReference>
<dbReference type="SMART" id="SM00360">
    <property type="entry name" value="RRM"/>
    <property type="match status" value="1"/>
</dbReference>
<dbReference type="InterPro" id="IPR035979">
    <property type="entry name" value="RBD_domain_sf"/>
</dbReference>
<feature type="compositionally biased region" description="Basic and acidic residues" evidence="9">
    <location>
        <begin position="415"/>
        <end position="429"/>
    </location>
</feature>
<feature type="region of interest" description="Disordered" evidence="9">
    <location>
        <begin position="359"/>
        <end position="476"/>
    </location>
</feature>
<evidence type="ECO:0000259" key="11">
    <source>
        <dbReference type="PROSITE" id="PS50102"/>
    </source>
</evidence>
<evidence type="ECO:0000313" key="13">
    <source>
        <dbReference type="Proteomes" id="UP001165085"/>
    </source>
</evidence>